<dbReference type="OrthoDB" id="1827788at2"/>
<reference evidence="1" key="1">
    <citation type="journal article" date="2016" name="Genome Announc.">
        <title>Draft Genome Sequence of the Syntrophic Lactate-Degrading Bacterium Tepidanaerobacter syntrophicus JLT.</title>
        <authorList>
            <person name="Matsuura N."/>
            <person name="Ohashi A."/>
            <person name="Tourlousse D.M."/>
            <person name="Sekiguchi Y."/>
        </authorList>
    </citation>
    <scope>NUCLEOTIDE SEQUENCE [LARGE SCALE GENOMIC DNA]</scope>
    <source>
        <strain evidence="1">JL</strain>
    </source>
</reference>
<dbReference type="Proteomes" id="UP000062160">
    <property type="component" value="Unassembled WGS sequence"/>
</dbReference>
<dbReference type="STRING" id="224999.GCA_001485475_01546"/>
<proteinExistence type="predicted"/>
<organism evidence="1">
    <name type="scientific">Tepidanaerobacter syntrophicus</name>
    <dbReference type="NCBI Taxonomy" id="224999"/>
    <lineage>
        <taxon>Bacteria</taxon>
        <taxon>Bacillati</taxon>
        <taxon>Bacillota</taxon>
        <taxon>Clostridia</taxon>
        <taxon>Thermosediminibacterales</taxon>
        <taxon>Tepidanaerobacteraceae</taxon>
        <taxon>Tepidanaerobacter</taxon>
    </lineage>
</organism>
<gene>
    <name evidence="1" type="ORF">TSYNT_843</name>
</gene>
<dbReference type="InterPro" id="IPR023833">
    <property type="entry name" value="Signal_pept_SipW-depend-type"/>
</dbReference>
<dbReference type="AlphaFoldDB" id="A0A0U9HJJ2"/>
<dbReference type="EMBL" id="DF977002">
    <property type="protein sequence ID" value="GAQ25516.1"/>
    <property type="molecule type" value="Genomic_DNA"/>
</dbReference>
<dbReference type="NCBIfam" id="TIGR04088">
    <property type="entry name" value="cognate_SipW"/>
    <property type="match status" value="1"/>
</dbReference>
<accession>A0A0U9HJJ2</accession>
<dbReference type="RefSeq" id="WP_059032933.1">
    <property type="nucleotide sequence ID" value="NZ_BSDN01000001.1"/>
</dbReference>
<protein>
    <submittedName>
        <fullName evidence="1">Alternate signal-mediated exported protein, CPF_0494 family</fullName>
    </submittedName>
</protein>
<dbReference type="InterPro" id="IPR022121">
    <property type="entry name" value="Peptidase_M73_camelysin"/>
</dbReference>
<evidence type="ECO:0000313" key="1">
    <source>
        <dbReference type="EMBL" id="GAQ25516.1"/>
    </source>
</evidence>
<keyword evidence="2" id="KW-1185">Reference proteome</keyword>
<sequence>MKKSFLIGLLVFSLVALLVVGGTMAWFTDTKEASNKFTAGTVKIQILENGQTNPVVKENVNPGDIYDKEVKVESLGSKRTYVRVSINPVWEGNLPINNVNLIFADGELGTHWVDGGDGWYYYKHILAAGAVTEPLLSKVEIIGSLTGDDYQGKKLTVNVKAEAVQASHEAYKDAWGLSNMPTGIEPWTE</sequence>
<dbReference type="Pfam" id="PF12389">
    <property type="entry name" value="Peptidase_M73"/>
    <property type="match status" value="1"/>
</dbReference>
<name>A0A0U9HJJ2_9FIRM</name>
<evidence type="ECO:0000313" key="2">
    <source>
        <dbReference type="Proteomes" id="UP000062160"/>
    </source>
</evidence>